<dbReference type="InterPro" id="IPR036259">
    <property type="entry name" value="MFS_trans_sf"/>
</dbReference>
<dbReference type="InterPro" id="IPR020846">
    <property type="entry name" value="MFS_dom"/>
</dbReference>
<dbReference type="AlphaFoldDB" id="A0A1C4VZ23"/>
<feature type="transmembrane region" description="Helical" evidence="8">
    <location>
        <begin position="316"/>
        <end position="336"/>
    </location>
</feature>
<dbReference type="GO" id="GO:0005886">
    <property type="term" value="C:plasma membrane"/>
    <property type="evidence" value="ECO:0007669"/>
    <property type="project" value="UniProtKB-SubCell"/>
</dbReference>
<dbReference type="Proteomes" id="UP000199629">
    <property type="component" value="Unassembled WGS sequence"/>
</dbReference>
<dbReference type="Gene3D" id="1.20.1250.20">
    <property type="entry name" value="MFS general substrate transporter like domains"/>
    <property type="match status" value="1"/>
</dbReference>
<organism evidence="10 11">
    <name type="scientific">Micromonospora chaiyaphumensis</name>
    <dbReference type="NCBI Taxonomy" id="307119"/>
    <lineage>
        <taxon>Bacteria</taxon>
        <taxon>Bacillati</taxon>
        <taxon>Actinomycetota</taxon>
        <taxon>Actinomycetes</taxon>
        <taxon>Micromonosporales</taxon>
        <taxon>Micromonosporaceae</taxon>
        <taxon>Micromonospora</taxon>
    </lineage>
</organism>
<evidence type="ECO:0000259" key="9">
    <source>
        <dbReference type="PROSITE" id="PS50850"/>
    </source>
</evidence>
<dbReference type="InterPro" id="IPR011701">
    <property type="entry name" value="MFS"/>
</dbReference>
<feature type="transmembrane region" description="Helical" evidence="8">
    <location>
        <begin position="416"/>
        <end position="433"/>
    </location>
</feature>
<feature type="domain" description="Major facilitator superfamily (MFS) profile" evidence="9">
    <location>
        <begin position="26"/>
        <end position="512"/>
    </location>
</feature>
<feature type="transmembrane region" description="Helical" evidence="8">
    <location>
        <begin position="150"/>
        <end position="170"/>
    </location>
</feature>
<keyword evidence="4 8" id="KW-0812">Transmembrane</keyword>
<sequence>MSSHADTPSDTSAAPGALAGRREFAGLAVLALAALLMSLDLSVLYLALPHLSTALDANSTQQLWVVDIYGFMTAGFLITMGSLGDRIGRRKLLLLGAALFGLTSVVAAFSTSFWMLFGARALMGVAAATVMPCGLGLISHMFAHPAQRGMAIASWMSCFMGGLLIGPVVGGVLLRFFWWGSVFLIAVPVMLLLLLTGPRLLPEYRNPHRGPLDVASVVLSLAGVLLVIFGLKELAKDGWAAVPVGAVVLGLVAAAAFVVRQRSLRDPMLDTKLFGNQIFAAAVIFGLLGGAVQGGSSLLVTLHLQTVEGLSTLGTGLWMLPPTLGLIVGLMLGPGLAQRIRPAYVLAAGMVVAALGYVVLTQVTRSGGLAPVLIGFGIVLFGVGIPLGLVTGLAIGAVSTEKTGSASAVMQTGSEFGVAFGIAALGSVATAVYRTELTDGLPAGITAEAAQAARASVEAAEATARSLPGPLGSGLVDAAHDAFTAGLNTVALVGAIVVLGLAVLSVVALRKVEPVPPPPKPAKPTKAAGGTAAAEAPAQAG</sequence>
<proteinExistence type="predicted"/>
<feature type="region of interest" description="Disordered" evidence="7">
    <location>
        <begin position="513"/>
        <end position="541"/>
    </location>
</feature>
<feature type="transmembrane region" description="Helical" evidence="8">
    <location>
        <begin position="68"/>
        <end position="85"/>
    </location>
</feature>
<evidence type="ECO:0000313" key="10">
    <source>
        <dbReference type="EMBL" id="SCE89232.1"/>
    </source>
</evidence>
<feature type="transmembrane region" description="Helical" evidence="8">
    <location>
        <begin position="343"/>
        <end position="360"/>
    </location>
</feature>
<feature type="transmembrane region" description="Helical" evidence="8">
    <location>
        <begin position="176"/>
        <end position="200"/>
    </location>
</feature>
<feature type="transmembrane region" description="Helical" evidence="8">
    <location>
        <begin position="372"/>
        <end position="395"/>
    </location>
</feature>
<feature type="transmembrane region" description="Helical" evidence="8">
    <location>
        <begin position="24"/>
        <end position="48"/>
    </location>
</feature>
<keyword evidence="6 8" id="KW-0472">Membrane</keyword>
<comment type="subcellular location">
    <subcellularLocation>
        <location evidence="1">Cell membrane</location>
        <topology evidence="1">Multi-pass membrane protein</topology>
    </subcellularLocation>
</comment>
<dbReference type="PROSITE" id="PS50850">
    <property type="entry name" value="MFS"/>
    <property type="match status" value="1"/>
</dbReference>
<name>A0A1C4VZ23_9ACTN</name>
<protein>
    <submittedName>
        <fullName evidence="10">MFS transporter, DHA2 family, multidrug resistance protein</fullName>
    </submittedName>
</protein>
<reference evidence="11" key="1">
    <citation type="submission" date="2016-06" db="EMBL/GenBank/DDBJ databases">
        <authorList>
            <person name="Varghese N."/>
            <person name="Submissions Spin"/>
        </authorList>
    </citation>
    <scope>NUCLEOTIDE SEQUENCE [LARGE SCALE GENOMIC DNA]</scope>
    <source>
        <strain evidence="11">DSM 45246</strain>
    </source>
</reference>
<keyword evidence="3" id="KW-1003">Cell membrane</keyword>
<evidence type="ECO:0000256" key="8">
    <source>
        <dbReference type="SAM" id="Phobius"/>
    </source>
</evidence>
<evidence type="ECO:0000256" key="3">
    <source>
        <dbReference type="ARBA" id="ARBA00022475"/>
    </source>
</evidence>
<feature type="transmembrane region" description="Helical" evidence="8">
    <location>
        <begin position="279"/>
        <end position="304"/>
    </location>
</feature>
<keyword evidence="11" id="KW-1185">Reference proteome</keyword>
<feature type="transmembrane region" description="Helical" evidence="8">
    <location>
        <begin position="238"/>
        <end position="259"/>
    </location>
</feature>
<dbReference type="PANTHER" id="PTHR42718:SF47">
    <property type="entry name" value="METHYL VIOLOGEN RESISTANCE PROTEIN SMVA"/>
    <property type="match status" value="1"/>
</dbReference>
<dbReference type="PANTHER" id="PTHR42718">
    <property type="entry name" value="MAJOR FACILITATOR SUPERFAMILY MULTIDRUG TRANSPORTER MFSC"/>
    <property type="match status" value="1"/>
</dbReference>
<keyword evidence="2" id="KW-0813">Transport</keyword>
<dbReference type="GO" id="GO:0022857">
    <property type="term" value="F:transmembrane transporter activity"/>
    <property type="evidence" value="ECO:0007669"/>
    <property type="project" value="InterPro"/>
</dbReference>
<feature type="transmembrane region" description="Helical" evidence="8">
    <location>
        <begin position="212"/>
        <end position="232"/>
    </location>
</feature>
<feature type="transmembrane region" description="Helical" evidence="8">
    <location>
        <begin position="121"/>
        <end position="143"/>
    </location>
</feature>
<feature type="compositionally biased region" description="Low complexity" evidence="7">
    <location>
        <begin position="524"/>
        <end position="541"/>
    </location>
</feature>
<evidence type="ECO:0000256" key="7">
    <source>
        <dbReference type="SAM" id="MobiDB-lite"/>
    </source>
</evidence>
<gene>
    <name evidence="10" type="ORF">GA0070214_10351</name>
</gene>
<dbReference type="RefSeq" id="WP_091261623.1">
    <property type="nucleotide sequence ID" value="NZ_FMCS01000003.1"/>
</dbReference>
<evidence type="ECO:0000256" key="4">
    <source>
        <dbReference type="ARBA" id="ARBA00022692"/>
    </source>
</evidence>
<dbReference type="CDD" id="cd17321">
    <property type="entry name" value="MFS_MMR_MDR_like"/>
    <property type="match status" value="1"/>
</dbReference>
<evidence type="ECO:0000256" key="1">
    <source>
        <dbReference type="ARBA" id="ARBA00004651"/>
    </source>
</evidence>
<dbReference type="EMBL" id="FMCS01000003">
    <property type="protein sequence ID" value="SCE89232.1"/>
    <property type="molecule type" value="Genomic_DNA"/>
</dbReference>
<dbReference type="SUPFAM" id="SSF103473">
    <property type="entry name" value="MFS general substrate transporter"/>
    <property type="match status" value="1"/>
</dbReference>
<evidence type="ECO:0000256" key="6">
    <source>
        <dbReference type="ARBA" id="ARBA00023136"/>
    </source>
</evidence>
<feature type="transmembrane region" description="Helical" evidence="8">
    <location>
        <begin position="92"/>
        <end position="115"/>
    </location>
</feature>
<dbReference type="Pfam" id="PF07690">
    <property type="entry name" value="MFS_1"/>
    <property type="match status" value="1"/>
</dbReference>
<accession>A0A1C4VZ23</accession>
<evidence type="ECO:0000256" key="2">
    <source>
        <dbReference type="ARBA" id="ARBA00022448"/>
    </source>
</evidence>
<evidence type="ECO:0000256" key="5">
    <source>
        <dbReference type="ARBA" id="ARBA00022989"/>
    </source>
</evidence>
<keyword evidence="5 8" id="KW-1133">Transmembrane helix</keyword>
<feature type="transmembrane region" description="Helical" evidence="8">
    <location>
        <begin position="490"/>
        <end position="509"/>
    </location>
</feature>
<evidence type="ECO:0000313" key="11">
    <source>
        <dbReference type="Proteomes" id="UP000199629"/>
    </source>
</evidence>